<dbReference type="GO" id="GO:0010150">
    <property type="term" value="P:leaf senescence"/>
    <property type="evidence" value="ECO:0007669"/>
    <property type="project" value="UniProtKB-ARBA"/>
</dbReference>
<organism evidence="3 4">
    <name type="scientific">Coffea arabica</name>
    <name type="common">Arabian coffee</name>
    <dbReference type="NCBI Taxonomy" id="13443"/>
    <lineage>
        <taxon>Eukaryota</taxon>
        <taxon>Viridiplantae</taxon>
        <taxon>Streptophyta</taxon>
        <taxon>Embryophyta</taxon>
        <taxon>Tracheophyta</taxon>
        <taxon>Spermatophyta</taxon>
        <taxon>Magnoliopsida</taxon>
        <taxon>eudicotyledons</taxon>
        <taxon>Gunneridae</taxon>
        <taxon>Pentapetalae</taxon>
        <taxon>asterids</taxon>
        <taxon>lamiids</taxon>
        <taxon>Gentianales</taxon>
        <taxon>Rubiaceae</taxon>
        <taxon>Ixoroideae</taxon>
        <taxon>Gardenieae complex</taxon>
        <taxon>Bertiereae - Coffeeae clade</taxon>
        <taxon>Coffeeae</taxon>
        <taxon>Coffea</taxon>
    </lineage>
</organism>
<comment type="similarity">
    <text evidence="1">Belongs to the senescence regulator S40 family.</text>
</comment>
<dbReference type="RefSeq" id="XP_027087790.2">
    <property type="nucleotide sequence ID" value="XM_027231989.2"/>
</dbReference>
<dbReference type="PANTHER" id="PTHR33083">
    <property type="entry name" value="EXPRESSED PROTEIN"/>
    <property type="match status" value="1"/>
</dbReference>
<evidence type="ECO:0000256" key="1">
    <source>
        <dbReference type="ARBA" id="ARBA00034773"/>
    </source>
</evidence>
<dbReference type="OrthoDB" id="1917735at2759"/>
<sequence>MFWVLKSEGLLTMAEFCTGGDGKKESMLEEQDMQEEDVWGAMRERDSSGLKSRKAKESPSACRIPPLPRVVPRVPSGSFDPRAAVELVVHQRYHHPNQSSAPLDIPNWSEIYGTSKNSPDINSHSRKGACAVKTDDHGRLSADSAKCDDDDDDSEEMIPPHEIISRRMARNPVVSYSMCEGVGRTLKGRDLCTLRNAILAKTGFLES</sequence>
<proteinExistence type="inferred from homology"/>
<feature type="region of interest" description="Disordered" evidence="2">
    <location>
        <begin position="43"/>
        <end position="75"/>
    </location>
</feature>
<dbReference type="PANTHER" id="PTHR33083:SF103">
    <property type="entry name" value="SENESCENCE REGULATOR"/>
    <property type="match status" value="1"/>
</dbReference>
<reference evidence="3" key="1">
    <citation type="journal article" date="2025" name="Foods">
        <title>Unveiling the Microbial Signatures of Arabica Coffee Cherries: Insights into Ripeness Specific Diversity, Functional Traits, and Implications for Quality and Safety.</title>
        <authorList>
            <consortium name="RefSeq"/>
            <person name="Tenea G.N."/>
            <person name="Cifuentes V."/>
            <person name="Reyes P."/>
            <person name="Cevallos-Vallejos M."/>
        </authorList>
    </citation>
    <scope>NUCLEOTIDE SEQUENCE [LARGE SCALE GENOMIC DNA]</scope>
</reference>
<name>A0A6P6UAK4_COFAR</name>
<dbReference type="Proteomes" id="UP001652660">
    <property type="component" value="Chromosome 9e"/>
</dbReference>
<dbReference type="AlphaFoldDB" id="A0A6P6UAK4"/>
<reference evidence="4" key="2">
    <citation type="submission" date="2025-08" db="UniProtKB">
        <authorList>
            <consortium name="RefSeq"/>
        </authorList>
    </citation>
    <scope>IDENTIFICATION</scope>
    <source>
        <tissue evidence="4">Leaves</tissue>
    </source>
</reference>
<keyword evidence="3" id="KW-1185">Reference proteome</keyword>
<protein>
    <recommendedName>
        <fullName evidence="5">Senescence regulator</fullName>
    </recommendedName>
</protein>
<evidence type="ECO:0000313" key="3">
    <source>
        <dbReference type="Proteomes" id="UP001652660"/>
    </source>
</evidence>
<evidence type="ECO:0000256" key="2">
    <source>
        <dbReference type="SAM" id="MobiDB-lite"/>
    </source>
</evidence>
<dbReference type="InterPro" id="IPR007608">
    <property type="entry name" value="Senescence_reg_S40"/>
</dbReference>
<accession>A0A6P6UAK4</accession>
<evidence type="ECO:0000313" key="4">
    <source>
        <dbReference type="RefSeq" id="XP_027087790.2"/>
    </source>
</evidence>
<gene>
    <name evidence="4" type="primary">LOC113709266</name>
</gene>
<dbReference type="Pfam" id="PF04520">
    <property type="entry name" value="Senescence_reg"/>
    <property type="match status" value="1"/>
</dbReference>
<dbReference type="GeneID" id="113709266"/>
<evidence type="ECO:0008006" key="5">
    <source>
        <dbReference type="Google" id="ProtNLM"/>
    </source>
</evidence>